<proteinExistence type="predicted"/>
<keyword evidence="2" id="KW-1185">Reference proteome</keyword>
<reference evidence="1" key="1">
    <citation type="submission" date="2022-03" db="EMBL/GenBank/DDBJ databases">
        <title>Genomic analyses of argali, domestic sheep and their hybrids provide insights into chromosomal evolution, heterosis and genetic basis of agronomic traits.</title>
        <authorList>
            <person name="Li M."/>
        </authorList>
    </citation>
    <scope>NUCLEOTIDE SEQUENCE</scope>
    <source>
        <strain evidence="1">F1 hybrid</strain>
    </source>
</reference>
<gene>
    <name evidence="1" type="ORF">MJG53_015885</name>
</gene>
<accession>A0ACB9UC72</accession>
<evidence type="ECO:0000313" key="2">
    <source>
        <dbReference type="Proteomes" id="UP001057279"/>
    </source>
</evidence>
<name>A0ACB9UC72_9CETA</name>
<organism evidence="1 2">
    <name type="scientific">Ovis ammon polii x Ovis aries</name>
    <dbReference type="NCBI Taxonomy" id="2918886"/>
    <lineage>
        <taxon>Eukaryota</taxon>
        <taxon>Metazoa</taxon>
        <taxon>Chordata</taxon>
        <taxon>Craniata</taxon>
        <taxon>Vertebrata</taxon>
        <taxon>Euteleostomi</taxon>
        <taxon>Mammalia</taxon>
        <taxon>Eutheria</taxon>
        <taxon>Laurasiatheria</taxon>
        <taxon>Artiodactyla</taxon>
        <taxon>Ruminantia</taxon>
        <taxon>Pecora</taxon>
        <taxon>Bovidae</taxon>
        <taxon>Caprinae</taxon>
        <taxon>Ovis</taxon>
    </lineage>
</organism>
<dbReference type="Proteomes" id="UP001057279">
    <property type="component" value="Linkage Group LG19"/>
</dbReference>
<protein>
    <submittedName>
        <fullName evidence="1">Uncharacterized protein</fullName>
    </submittedName>
</protein>
<sequence length="259" mass="28189">MTMCSGARLALLVYGILMHSSVYGSPAASGLRFPGIRPENEAYDEDGNPQQDFYDSEPPGVGSPASALRDAYALYYPAEERDVAHGILDKAYRKVLDQLSARRYLQTLMAKGLGGTPGGGADDDSEPLSKRHSDGIFTDSYSRYRKQMAVKKYLAAVLGKRLSAHKEILLIKQKLDLNCASPQNSYYSLGEELGDCTEKRDLTRKLSFLYFGGPQYPKAALGLCCCADFSLALMSGGYTLVVLRGLLIAVASFVAERGL</sequence>
<dbReference type="EMBL" id="CM043044">
    <property type="protein sequence ID" value="KAI4564873.1"/>
    <property type="molecule type" value="Genomic_DNA"/>
</dbReference>
<evidence type="ECO:0000313" key="1">
    <source>
        <dbReference type="EMBL" id="KAI4564873.1"/>
    </source>
</evidence>
<comment type="caution">
    <text evidence="1">The sequence shown here is derived from an EMBL/GenBank/DDBJ whole genome shotgun (WGS) entry which is preliminary data.</text>
</comment>